<evidence type="ECO:0000313" key="2">
    <source>
        <dbReference type="EMBL" id="CAL1391343.1"/>
    </source>
</evidence>
<evidence type="ECO:0000256" key="1">
    <source>
        <dbReference type="SAM" id="MobiDB-lite"/>
    </source>
</evidence>
<protein>
    <submittedName>
        <fullName evidence="2">Uncharacterized protein</fullName>
    </submittedName>
</protein>
<proteinExistence type="predicted"/>
<reference evidence="2 3" key="1">
    <citation type="submission" date="2024-04" db="EMBL/GenBank/DDBJ databases">
        <authorList>
            <person name="Fracassetti M."/>
        </authorList>
    </citation>
    <scope>NUCLEOTIDE SEQUENCE [LARGE SCALE GENOMIC DNA]</scope>
</reference>
<feature type="region of interest" description="Disordered" evidence="1">
    <location>
        <begin position="49"/>
        <end position="73"/>
    </location>
</feature>
<dbReference type="AlphaFoldDB" id="A0AAV2F0I4"/>
<organism evidence="2 3">
    <name type="scientific">Linum trigynum</name>
    <dbReference type="NCBI Taxonomy" id="586398"/>
    <lineage>
        <taxon>Eukaryota</taxon>
        <taxon>Viridiplantae</taxon>
        <taxon>Streptophyta</taxon>
        <taxon>Embryophyta</taxon>
        <taxon>Tracheophyta</taxon>
        <taxon>Spermatophyta</taxon>
        <taxon>Magnoliopsida</taxon>
        <taxon>eudicotyledons</taxon>
        <taxon>Gunneridae</taxon>
        <taxon>Pentapetalae</taxon>
        <taxon>rosids</taxon>
        <taxon>fabids</taxon>
        <taxon>Malpighiales</taxon>
        <taxon>Linaceae</taxon>
        <taxon>Linum</taxon>
    </lineage>
</organism>
<gene>
    <name evidence="2" type="ORF">LTRI10_LOCUS32070</name>
</gene>
<evidence type="ECO:0000313" key="3">
    <source>
        <dbReference type="Proteomes" id="UP001497516"/>
    </source>
</evidence>
<dbReference type="EMBL" id="OZ034819">
    <property type="protein sequence ID" value="CAL1391343.1"/>
    <property type="molecule type" value="Genomic_DNA"/>
</dbReference>
<keyword evidence="3" id="KW-1185">Reference proteome</keyword>
<accession>A0AAV2F0I4</accession>
<sequence>MPNLDALPESFARLLKGSSRPNISPSDVELLNDRLTTKDGASKDRLRARTTVAADSASPQKPKFDLQALNESI</sequence>
<name>A0AAV2F0I4_9ROSI</name>
<dbReference type="Proteomes" id="UP001497516">
    <property type="component" value="Chromosome 6"/>
</dbReference>